<feature type="transmembrane region" description="Helical" evidence="6">
    <location>
        <begin position="182"/>
        <end position="200"/>
    </location>
</feature>
<dbReference type="Pfam" id="PF03092">
    <property type="entry name" value="BT1"/>
    <property type="match status" value="1"/>
</dbReference>
<evidence type="ECO:0000256" key="4">
    <source>
        <dbReference type="ARBA" id="ARBA00022989"/>
    </source>
</evidence>
<dbReference type="eggNOG" id="ENOG502RVJ4">
    <property type="taxonomic scope" value="Eukaryota"/>
</dbReference>
<evidence type="ECO:0000313" key="8">
    <source>
        <dbReference type="Proteomes" id="UP000019132"/>
    </source>
</evidence>
<evidence type="ECO:0000256" key="3">
    <source>
        <dbReference type="ARBA" id="ARBA00022692"/>
    </source>
</evidence>
<keyword evidence="8" id="KW-1185">Reference proteome</keyword>
<accession>K3W664</accession>
<dbReference type="EnsemblProtists" id="PYU1_T000455">
    <property type="protein sequence ID" value="PYU1_T000455"/>
    <property type="gene ID" value="PYU1_G000455"/>
</dbReference>
<dbReference type="PANTHER" id="PTHR31585:SF5">
    <property type="entry name" value="RNA-BINDING S4 DOMAIN-CONTAINING PROTEIN"/>
    <property type="match status" value="1"/>
</dbReference>
<keyword evidence="4 6" id="KW-1133">Transmembrane helix</keyword>
<protein>
    <submittedName>
        <fullName evidence="7">Uncharacterized protein</fullName>
    </submittedName>
</protein>
<reference evidence="8" key="1">
    <citation type="journal article" date="2010" name="Genome Biol.">
        <title>Genome sequence of the necrotrophic plant pathogen Pythium ultimum reveals original pathogenicity mechanisms and effector repertoire.</title>
        <authorList>
            <person name="Levesque C.A."/>
            <person name="Brouwer H."/>
            <person name="Cano L."/>
            <person name="Hamilton J.P."/>
            <person name="Holt C."/>
            <person name="Huitema E."/>
            <person name="Raffaele S."/>
            <person name="Robideau G.P."/>
            <person name="Thines M."/>
            <person name="Win J."/>
            <person name="Zerillo M.M."/>
            <person name="Beakes G.W."/>
            <person name="Boore J.L."/>
            <person name="Busam D."/>
            <person name="Dumas B."/>
            <person name="Ferriera S."/>
            <person name="Fuerstenberg S.I."/>
            <person name="Gachon C.M."/>
            <person name="Gaulin E."/>
            <person name="Govers F."/>
            <person name="Grenville-Briggs L."/>
            <person name="Horner N."/>
            <person name="Hostetler J."/>
            <person name="Jiang R.H."/>
            <person name="Johnson J."/>
            <person name="Krajaejun T."/>
            <person name="Lin H."/>
            <person name="Meijer H.J."/>
            <person name="Moore B."/>
            <person name="Morris P."/>
            <person name="Phuntmart V."/>
            <person name="Puiu D."/>
            <person name="Shetty J."/>
            <person name="Stajich J.E."/>
            <person name="Tripathy S."/>
            <person name="Wawra S."/>
            <person name="van West P."/>
            <person name="Whitty B.R."/>
            <person name="Coutinho P.M."/>
            <person name="Henrissat B."/>
            <person name="Martin F."/>
            <person name="Thomas P.D."/>
            <person name="Tyler B.M."/>
            <person name="De Vries R.P."/>
            <person name="Kamoun S."/>
            <person name="Yandell M."/>
            <person name="Tisserat N."/>
            <person name="Buell C.R."/>
        </authorList>
    </citation>
    <scope>NUCLEOTIDE SEQUENCE</scope>
    <source>
        <strain evidence="8">DAOM:BR144</strain>
    </source>
</reference>
<feature type="transmembrane region" description="Helical" evidence="6">
    <location>
        <begin position="102"/>
        <end position="122"/>
    </location>
</feature>
<organism evidence="7 8">
    <name type="scientific">Globisporangium ultimum (strain ATCC 200006 / CBS 805.95 / DAOM BR144)</name>
    <name type="common">Pythium ultimum</name>
    <dbReference type="NCBI Taxonomy" id="431595"/>
    <lineage>
        <taxon>Eukaryota</taxon>
        <taxon>Sar</taxon>
        <taxon>Stramenopiles</taxon>
        <taxon>Oomycota</taxon>
        <taxon>Peronosporomycetes</taxon>
        <taxon>Pythiales</taxon>
        <taxon>Pythiaceae</taxon>
        <taxon>Globisporangium</taxon>
    </lineage>
</organism>
<sequence>MNRTAEKVEIAQRLSYLSNASHAKDGDYEGAKTPDVLEAQDGAIRAGGAPNLLSKDHIGLILQYAAVGIVYGVMPATIYPFLQSYLNASGTQIVTAGTLVVLPWSFKIFYGIVSDCFPIFGYRRRPYMLLGWERRPLDRMDITKVGDLMYGMTIISWFFLILLPKQKAETQELKRTGGSSKILGAITVFYVFFAFVWSVMTNVMGIFESTACLVIAGGDGC</sequence>
<dbReference type="EMBL" id="GL376636">
    <property type="status" value="NOT_ANNOTATED_CDS"/>
    <property type="molecule type" value="Genomic_DNA"/>
</dbReference>
<evidence type="ECO:0000313" key="7">
    <source>
        <dbReference type="EnsemblProtists" id="PYU1_T000455"/>
    </source>
</evidence>
<dbReference type="HOGENOM" id="CLU_018801_0_0_1"/>
<dbReference type="AlphaFoldDB" id="K3W664"/>
<reference evidence="8" key="2">
    <citation type="submission" date="2010-04" db="EMBL/GenBank/DDBJ databases">
        <authorList>
            <person name="Buell R."/>
            <person name="Hamilton J."/>
            <person name="Hostetler J."/>
        </authorList>
    </citation>
    <scope>NUCLEOTIDE SEQUENCE [LARGE SCALE GENOMIC DNA]</scope>
    <source>
        <strain evidence="8">DAOM:BR144</strain>
    </source>
</reference>
<keyword evidence="2" id="KW-0813">Transport</keyword>
<evidence type="ECO:0000256" key="6">
    <source>
        <dbReference type="SAM" id="Phobius"/>
    </source>
</evidence>
<proteinExistence type="predicted"/>
<dbReference type="InParanoid" id="K3W664"/>
<reference evidence="7" key="3">
    <citation type="submission" date="2015-02" db="UniProtKB">
        <authorList>
            <consortium name="EnsemblProtists"/>
        </authorList>
    </citation>
    <scope>IDENTIFICATION</scope>
    <source>
        <strain evidence="7">DAOM BR144</strain>
    </source>
</reference>
<dbReference type="PANTHER" id="PTHR31585">
    <property type="entry name" value="FOLATE-BIOPTERIN TRANSPORTER 1, CHLOROPLASTIC"/>
    <property type="match status" value="1"/>
</dbReference>
<evidence type="ECO:0000256" key="2">
    <source>
        <dbReference type="ARBA" id="ARBA00022448"/>
    </source>
</evidence>
<keyword evidence="5 6" id="KW-0472">Membrane</keyword>
<feature type="transmembrane region" description="Helical" evidence="6">
    <location>
        <begin position="61"/>
        <end position="82"/>
    </location>
</feature>
<keyword evidence="3 6" id="KW-0812">Transmembrane</keyword>
<dbReference type="InterPro" id="IPR039309">
    <property type="entry name" value="BT1"/>
</dbReference>
<dbReference type="GO" id="GO:0016020">
    <property type="term" value="C:membrane"/>
    <property type="evidence" value="ECO:0007669"/>
    <property type="project" value="UniProtKB-SubCell"/>
</dbReference>
<feature type="transmembrane region" description="Helical" evidence="6">
    <location>
        <begin position="142"/>
        <end position="162"/>
    </location>
</feature>
<comment type="subcellular location">
    <subcellularLocation>
        <location evidence="1">Membrane</location>
        <topology evidence="1">Multi-pass membrane protein</topology>
    </subcellularLocation>
</comment>
<evidence type="ECO:0000256" key="5">
    <source>
        <dbReference type="ARBA" id="ARBA00023136"/>
    </source>
</evidence>
<evidence type="ECO:0000256" key="1">
    <source>
        <dbReference type="ARBA" id="ARBA00004141"/>
    </source>
</evidence>
<name>K3W664_GLOUD</name>
<dbReference type="Proteomes" id="UP000019132">
    <property type="component" value="Unassembled WGS sequence"/>
</dbReference>
<dbReference type="VEuPathDB" id="FungiDB:PYU1_G000455"/>